<dbReference type="Gene3D" id="3.40.630.30">
    <property type="match status" value="1"/>
</dbReference>
<gene>
    <name evidence="2" type="ORF">D8M04_16200</name>
</gene>
<dbReference type="InterPro" id="IPR051908">
    <property type="entry name" value="Ribosomal_N-acetyltransferase"/>
</dbReference>
<feature type="domain" description="N-acetyltransferase" evidence="1">
    <location>
        <begin position="11"/>
        <end position="166"/>
    </location>
</feature>
<dbReference type="AlphaFoldDB" id="A0A498D5E0"/>
<evidence type="ECO:0000313" key="3">
    <source>
        <dbReference type="Proteomes" id="UP000270219"/>
    </source>
</evidence>
<sequence>MPLPGDGRVVYDAMLASKNELLEWLEFARNNQELEQVEQNVREAHVQFLARKDLRLHIFHRETGVFIGSTGLHHIDWMVPKFEIGYWIDTRYSGQGYMVEAIEGLTVFAFYALGANRIEIRCDTKNTKSRKIPERLGYTLEGVLRQDSLDNHGNLRDTCIYAKIRN</sequence>
<keyword evidence="3" id="KW-1185">Reference proteome</keyword>
<dbReference type="PANTHER" id="PTHR43441">
    <property type="entry name" value="RIBOSOMAL-PROTEIN-SERINE ACETYLTRANSFERASE"/>
    <property type="match status" value="1"/>
</dbReference>
<dbReference type="EMBL" id="RCHR01000006">
    <property type="protein sequence ID" value="RLL42161.1"/>
    <property type="molecule type" value="Genomic_DNA"/>
</dbReference>
<name>A0A498D5E0_9BACI</name>
<dbReference type="GO" id="GO:0005737">
    <property type="term" value="C:cytoplasm"/>
    <property type="evidence" value="ECO:0007669"/>
    <property type="project" value="TreeGrafter"/>
</dbReference>
<organism evidence="2 3">
    <name type="scientific">Oceanobacillus piezotolerans</name>
    <dbReference type="NCBI Taxonomy" id="2448030"/>
    <lineage>
        <taxon>Bacteria</taxon>
        <taxon>Bacillati</taxon>
        <taxon>Bacillota</taxon>
        <taxon>Bacilli</taxon>
        <taxon>Bacillales</taxon>
        <taxon>Bacillaceae</taxon>
        <taxon>Oceanobacillus</taxon>
    </lineage>
</organism>
<evidence type="ECO:0000313" key="2">
    <source>
        <dbReference type="EMBL" id="RLL42161.1"/>
    </source>
</evidence>
<comment type="caution">
    <text evidence="2">The sequence shown here is derived from an EMBL/GenBank/DDBJ whole genome shotgun (WGS) entry which is preliminary data.</text>
</comment>
<dbReference type="SUPFAM" id="SSF55729">
    <property type="entry name" value="Acyl-CoA N-acyltransferases (Nat)"/>
    <property type="match status" value="1"/>
</dbReference>
<dbReference type="GO" id="GO:1990189">
    <property type="term" value="F:protein N-terminal-serine acetyltransferase activity"/>
    <property type="evidence" value="ECO:0007669"/>
    <property type="project" value="TreeGrafter"/>
</dbReference>
<dbReference type="InterPro" id="IPR016181">
    <property type="entry name" value="Acyl_CoA_acyltransferase"/>
</dbReference>
<protein>
    <submittedName>
        <fullName evidence="2">N-acetyltransferase</fullName>
    </submittedName>
</protein>
<dbReference type="GO" id="GO:0008999">
    <property type="term" value="F:protein-N-terminal-alanine acetyltransferase activity"/>
    <property type="evidence" value="ECO:0007669"/>
    <property type="project" value="TreeGrafter"/>
</dbReference>
<proteinExistence type="predicted"/>
<dbReference type="PANTHER" id="PTHR43441:SF3">
    <property type="entry name" value="ACETYLTRANSFERASE"/>
    <property type="match status" value="1"/>
</dbReference>
<dbReference type="InterPro" id="IPR000182">
    <property type="entry name" value="GNAT_dom"/>
</dbReference>
<dbReference type="PROSITE" id="PS51186">
    <property type="entry name" value="GNAT"/>
    <property type="match status" value="1"/>
</dbReference>
<dbReference type="Pfam" id="PF13302">
    <property type="entry name" value="Acetyltransf_3"/>
    <property type="match status" value="1"/>
</dbReference>
<dbReference type="OrthoDB" id="9799321at2"/>
<dbReference type="Proteomes" id="UP000270219">
    <property type="component" value="Unassembled WGS sequence"/>
</dbReference>
<keyword evidence="2" id="KW-0808">Transferase</keyword>
<evidence type="ECO:0000259" key="1">
    <source>
        <dbReference type="PROSITE" id="PS51186"/>
    </source>
</evidence>
<accession>A0A498D5E0</accession>
<reference evidence="2 3" key="1">
    <citation type="submission" date="2018-10" db="EMBL/GenBank/DDBJ databases">
        <title>Oceanobacillus sp. YLB-02 draft genome.</title>
        <authorList>
            <person name="Yu L."/>
        </authorList>
    </citation>
    <scope>NUCLEOTIDE SEQUENCE [LARGE SCALE GENOMIC DNA]</scope>
    <source>
        <strain evidence="2 3">YLB-02</strain>
    </source>
</reference>